<dbReference type="Proteomes" id="UP000284202">
    <property type="component" value="Unassembled WGS sequence"/>
</dbReference>
<dbReference type="EMBL" id="QZCG01000009">
    <property type="protein sequence ID" value="RJE84042.1"/>
    <property type="molecule type" value="Genomic_DNA"/>
</dbReference>
<dbReference type="AlphaFoldDB" id="A0A418SSY8"/>
<reference evidence="2" key="1">
    <citation type="submission" date="2018-09" db="EMBL/GenBank/DDBJ databases">
        <title>Acidovorax cavernicola nov. sp. isolated from Gruta de las Maravillas (Aracena, Spain).</title>
        <authorList>
            <person name="Jurado V."/>
            <person name="Gutierrez-Patricio S."/>
            <person name="Gonzalez-Pimentel J.L."/>
            <person name="Miller A.Z."/>
            <person name="Laiz L."/>
            <person name="Saiz-Jimenez C."/>
        </authorList>
    </citation>
    <scope>NUCLEOTIDE SEQUENCE [LARGE SCALE GENOMIC DNA]</scope>
    <source>
        <strain evidence="2">1011MAR3C25</strain>
    </source>
</reference>
<gene>
    <name evidence="1" type="ORF">D3P04_13595</name>
</gene>
<comment type="caution">
    <text evidence="1">The sequence shown here is derived from an EMBL/GenBank/DDBJ whole genome shotgun (WGS) entry which is preliminary data.</text>
</comment>
<name>A0A418SSY8_9RHOB</name>
<accession>A0A418SSY8</accession>
<proteinExistence type="predicted"/>
<organism evidence="1 2">
    <name type="scientific">Paracoccus onubensis</name>
    <dbReference type="NCBI Taxonomy" id="1675788"/>
    <lineage>
        <taxon>Bacteria</taxon>
        <taxon>Pseudomonadati</taxon>
        <taxon>Pseudomonadota</taxon>
        <taxon>Alphaproteobacteria</taxon>
        <taxon>Rhodobacterales</taxon>
        <taxon>Paracoccaceae</taxon>
        <taxon>Paracoccus</taxon>
    </lineage>
</organism>
<evidence type="ECO:0000313" key="1">
    <source>
        <dbReference type="EMBL" id="RJE84042.1"/>
    </source>
</evidence>
<protein>
    <submittedName>
        <fullName evidence="1">Uncharacterized protein</fullName>
    </submittedName>
</protein>
<keyword evidence="2" id="KW-1185">Reference proteome</keyword>
<evidence type="ECO:0000313" key="2">
    <source>
        <dbReference type="Proteomes" id="UP000284202"/>
    </source>
</evidence>
<sequence>MKWIEVKCEMCNRHGRYRRDRFYEIAGTDHSPSALTKFAAEMGCEKAIEQWRQFHRYNNLIMHDRCEIQYYRPDL</sequence>